<evidence type="ECO:0000313" key="1">
    <source>
        <dbReference type="EMBL" id="UYG96019.1"/>
    </source>
</evidence>
<organism evidence="1 2">
    <name type="scientific">Cytobacillus firmus</name>
    <name type="common">Bacillus firmus</name>
    <dbReference type="NCBI Taxonomy" id="1399"/>
    <lineage>
        <taxon>Bacteria</taxon>
        <taxon>Bacillati</taxon>
        <taxon>Bacillota</taxon>
        <taxon>Bacilli</taxon>
        <taxon>Bacillales</taxon>
        <taxon>Bacillaceae</taxon>
        <taxon>Cytobacillus</taxon>
    </lineage>
</organism>
<evidence type="ECO:0000313" key="2">
    <source>
        <dbReference type="Proteomes" id="UP001163104"/>
    </source>
</evidence>
<proteinExistence type="predicted"/>
<dbReference type="AlphaFoldDB" id="A0AA46P699"/>
<dbReference type="Proteomes" id="UP001163104">
    <property type="component" value="Chromosome"/>
</dbReference>
<sequence length="98" mass="11311">MNNWISALFNNMGNMRRPMMNMFGVKRKSNWGWLWGSLISVVLSTAAVAFTRNRNHNANMHPMQQIMSKSNMNNAFKNQNLSALTEMADELGFEKKKQ</sequence>
<protein>
    <submittedName>
        <fullName evidence="1">Uncharacterized protein</fullName>
    </submittedName>
</protein>
<dbReference type="EMBL" id="CP107027">
    <property type="protein sequence ID" value="UYG96019.1"/>
    <property type="molecule type" value="Genomic_DNA"/>
</dbReference>
<dbReference type="RefSeq" id="WP_053071363.1">
    <property type="nucleotide sequence ID" value="NZ_CP098323.1"/>
</dbReference>
<gene>
    <name evidence="1" type="ORF">OD459_03030</name>
</gene>
<reference evidence="1" key="1">
    <citation type="submission" date="2022-10" db="EMBL/GenBank/DDBJ databases">
        <title>Mechanism of multi-heavy metal repair in Cytobacillus Firmus M7.</title>
        <authorList>
            <person name="Li X."/>
            <person name="Yu C."/>
        </authorList>
    </citation>
    <scope>NUCLEOTIDE SEQUENCE</scope>
    <source>
        <strain evidence="1">M7</strain>
    </source>
</reference>
<accession>A0AA46P699</accession>
<name>A0AA46P699_CYTFI</name>